<name>A6TE59_KLEP7</name>
<dbReference type="SMR" id="A6TE59"/>
<dbReference type="RefSeq" id="WP_015959008.1">
    <property type="nucleotide sequence ID" value="NC_009648.1"/>
</dbReference>
<dbReference type="InterPro" id="IPR011050">
    <property type="entry name" value="Pectin_lyase_fold/virulence"/>
</dbReference>
<dbReference type="SUPFAM" id="SSF51126">
    <property type="entry name" value="Pectin lyase-like"/>
    <property type="match status" value="1"/>
</dbReference>
<dbReference type="Gene3D" id="2.10.10.80">
    <property type="match status" value="1"/>
</dbReference>
<organism evidence="2 3">
    <name type="scientific">Klebsiella pneumoniae subsp. pneumoniae (strain ATCC 700721 / MGH 78578)</name>
    <dbReference type="NCBI Taxonomy" id="272620"/>
    <lineage>
        <taxon>Bacteria</taxon>
        <taxon>Pseudomonadati</taxon>
        <taxon>Pseudomonadota</taxon>
        <taxon>Gammaproteobacteria</taxon>
        <taxon>Enterobacterales</taxon>
        <taxon>Enterobacteriaceae</taxon>
        <taxon>Klebsiella/Raoultella group</taxon>
        <taxon>Klebsiella</taxon>
        <taxon>Klebsiella pneumoniae complex</taxon>
    </lineage>
</organism>
<dbReference type="InterPro" id="IPR030392">
    <property type="entry name" value="S74_ICA"/>
</dbReference>
<dbReference type="PROSITE" id="PS51688">
    <property type="entry name" value="ICA"/>
    <property type="match status" value="1"/>
</dbReference>
<dbReference type="KEGG" id="kpn:KPN_04866"/>
<dbReference type="EnsemblBacteria" id="ABR80209">
    <property type="protein sequence ID" value="ABR80209"/>
    <property type="gene ID" value="KPN_04866"/>
</dbReference>
<gene>
    <name evidence="2" type="ORF">KPN_04866</name>
</gene>
<feature type="domain" description="Peptidase S74" evidence="1">
    <location>
        <begin position="735"/>
        <end position="859"/>
    </location>
</feature>
<dbReference type="Pfam" id="PF18668">
    <property type="entry name" value="Tail_spike_N"/>
    <property type="match status" value="1"/>
</dbReference>
<reference evidence="2 3" key="2">
    <citation type="submission" date="2006-09" db="EMBL/GenBank/DDBJ databases">
        <authorList>
            <consortium name="The Klebsiella pneumonia Genome Sequencing Project"/>
            <person name="McClelland M."/>
            <person name="Sanderson E.K."/>
            <person name="Spieth J."/>
            <person name="Clifton W.S."/>
            <person name="Latreille P."/>
            <person name="Sabo A."/>
            <person name="Pepin K."/>
            <person name="Bhonagiri V."/>
            <person name="Porwollik S."/>
            <person name="Ali J."/>
            <person name="Wilson R.K."/>
        </authorList>
    </citation>
    <scope>NUCLEOTIDE SEQUENCE [LARGE SCALE GENOMIC DNA]</scope>
    <source>
        <strain evidence="3">ATCC 700721 / MGH 78578</strain>
    </source>
</reference>
<proteinExistence type="predicted"/>
<dbReference type="STRING" id="272620.KPN_04866"/>
<evidence type="ECO:0000259" key="1">
    <source>
        <dbReference type="PROSITE" id="PS51688"/>
    </source>
</evidence>
<dbReference type="CDD" id="cd10144">
    <property type="entry name" value="Peptidase_S74_CIMCD"/>
    <property type="match status" value="1"/>
</dbReference>
<dbReference type="Pfam" id="PF13884">
    <property type="entry name" value="Peptidase_S74"/>
    <property type="match status" value="1"/>
</dbReference>
<dbReference type="InterPro" id="IPR036388">
    <property type="entry name" value="WH-like_DNA-bd_sf"/>
</dbReference>
<dbReference type="PaxDb" id="272620-KPN_04866"/>
<dbReference type="InterPro" id="IPR040775">
    <property type="entry name" value="Tail_spike_N"/>
</dbReference>
<evidence type="ECO:0000313" key="2">
    <source>
        <dbReference type="EMBL" id="ABR80209.1"/>
    </source>
</evidence>
<dbReference type="InterPro" id="IPR006626">
    <property type="entry name" value="PbH1"/>
</dbReference>
<reference evidence="2 3" key="1">
    <citation type="journal article" date="2001" name="Nature">
        <title>Complete genome sequence of Salmonella enterica serovar Typhimurium LT2.</title>
        <authorList>
            <person name="McClelland M."/>
            <person name="Sanderson K.E."/>
            <person name="Spieth J."/>
            <person name="Clifton S.W."/>
            <person name="Latreille P."/>
            <person name="Courtney L."/>
            <person name="Porwollik S."/>
            <person name="Ali J."/>
            <person name="Dante M."/>
            <person name="Du F."/>
            <person name="Hou S."/>
            <person name="Layman D."/>
            <person name="Leonard S."/>
            <person name="Nguyen C."/>
            <person name="Scott K."/>
            <person name="Holmes A."/>
            <person name="Grewal N."/>
            <person name="Mulvaney E."/>
            <person name="Ryan E."/>
            <person name="Sun H."/>
            <person name="Florea L."/>
            <person name="Miller W."/>
            <person name="Stoneking T."/>
            <person name="Nhan M."/>
            <person name="Waterston R."/>
            <person name="Wilson R.K."/>
        </authorList>
    </citation>
    <scope>NUCLEOTIDE SEQUENCE [LARGE SCALE GENOMIC DNA]</scope>
    <source>
        <strain evidence="3">ATCC 700721 / MGH 78578</strain>
    </source>
</reference>
<sequence>MTRIPESSSWEEDIELISRSERVSGGLDGVANRPLKSLANRTRYLKEQAEESGKLVAEKVSAVKTFTEGATLESPREEILYGNYRLVWTGEFPKTVPIASSPATTGGVRAGGWAYTSDAAIRQNLAADSGAKLVGGLNYVTPEMSGFVTGAGNDDDDTAAIQWALNQNAAQVVLDSTKTYNIQPGVIQYTGKINVDAGTAKIVCDGVAVDIIDGGGSVWRGGNLLSKTIPWAVIYNDDWTIKEQGRLGYGRMPFQDATDVDSGYLYQDVCCAIVFRSSDATAQDGLTVTGVRGSYASVIAAGFINTLFDDCVIRGGCNMGAISIINHTRDKVMFGYVHETSATNLNDFKWARGKNHTITNCTLFEGRAMGLNITGTDGIYVSGCNFIDNAESGVKFGQYIVRDWTDTDICSTNINVTDCLGAGQWYDGFDVQNAYGSGSTTYLDQHLTATNCRGVGNRRTGIVGQGGYNRFISCHTERNGSHGLIAKEGRQQLVDKCVSVGNGLVTGGVDLTIIGIGSIMQNCQAGNAVSDAHQTVMINHQVGEQAGELYVGNYGKNVNNLVYNSGKVNFDTQIDVTRTLKATITDQVSEVRGQKRGTLSLRPVARYVRGGRVDSEAGAMAAWEHPYSGAYLRFYTDDMSQLSSSPFVVSYNHGKNAANPNGYADNSGIGGVKVSYYPTSFRIDVYAAGAPTSSTGGASIGAGGISPTIDNQSALGATSLRWKQLYAANSTINTSDANHKTVPVNPSEAEMAAFYEIASLPWAWQWLEKYQIEGDEARLHSGPTVQAAIEVMGKHGLNWTDYSAFCYDSWQEETDSEGNIIPAGGVYSFRKEELLLWMLRATVEKQKLFEKRLSALEAK</sequence>
<dbReference type="HOGENOM" id="CLU_332833_0_0_6"/>
<dbReference type="Proteomes" id="UP000000265">
    <property type="component" value="Chromosome"/>
</dbReference>
<evidence type="ECO:0000313" key="3">
    <source>
        <dbReference type="Proteomes" id="UP000000265"/>
    </source>
</evidence>
<protein>
    <submittedName>
        <fullName evidence="2">Prophage endo-N-neuraminidase</fullName>
    </submittedName>
</protein>
<dbReference type="SMART" id="SM00710">
    <property type="entry name" value="PbH1"/>
    <property type="match status" value="4"/>
</dbReference>
<dbReference type="EMBL" id="CP000647">
    <property type="protein sequence ID" value="ABR80209.1"/>
    <property type="molecule type" value="Genomic_DNA"/>
</dbReference>
<dbReference type="AlphaFoldDB" id="A6TE59"/>
<dbReference type="Gene3D" id="1.10.10.10">
    <property type="entry name" value="Winged helix-like DNA-binding domain superfamily/Winged helix DNA-binding domain"/>
    <property type="match status" value="1"/>
</dbReference>
<accession>A6TE59</accession>